<dbReference type="RefSeq" id="XP_010247968.1">
    <property type="nucleotide sequence ID" value="XM_010249666.1"/>
</dbReference>
<dbReference type="Proteomes" id="UP000189703">
    <property type="component" value="Unplaced"/>
</dbReference>
<dbReference type="Pfam" id="PF14372">
    <property type="entry name" value="hAT-like_RNase-H"/>
    <property type="match status" value="1"/>
</dbReference>
<evidence type="ECO:0000256" key="5">
    <source>
        <dbReference type="ARBA" id="ARBA00023125"/>
    </source>
</evidence>
<keyword evidence="5" id="KW-0238">DNA-binding</keyword>
<dbReference type="OMA" id="NDSCLAN"/>
<accession>A0A1U7ZA41</accession>
<keyword evidence="2" id="KW-0479">Metal-binding</keyword>
<dbReference type="SUPFAM" id="SSF53098">
    <property type="entry name" value="Ribonuclease H-like"/>
    <property type="match status" value="1"/>
</dbReference>
<dbReference type="OrthoDB" id="2610923at2759"/>
<dbReference type="PANTHER" id="PTHR46481">
    <property type="entry name" value="ZINC FINGER BED DOMAIN-CONTAINING PROTEIN 4"/>
    <property type="match status" value="1"/>
</dbReference>
<dbReference type="STRING" id="4432.A0A1U7ZA41"/>
<name>A0A1U7ZA41_NELNU</name>
<organism evidence="8 9">
    <name type="scientific">Nelumbo nucifera</name>
    <name type="common">Sacred lotus</name>
    <dbReference type="NCBI Taxonomy" id="4432"/>
    <lineage>
        <taxon>Eukaryota</taxon>
        <taxon>Viridiplantae</taxon>
        <taxon>Streptophyta</taxon>
        <taxon>Embryophyta</taxon>
        <taxon>Tracheophyta</taxon>
        <taxon>Spermatophyta</taxon>
        <taxon>Magnoliopsida</taxon>
        <taxon>Proteales</taxon>
        <taxon>Nelumbonaceae</taxon>
        <taxon>Nelumbo</taxon>
    </lineage>
</organism>
<evidence type="ECO:0000256" key="3">
    <source>
        <dbReference type="ARBA" id="ARBA00022771"/>
    </source>
</evidence>
<dbReference type="InterPro" id="IPR052035">
    <property type="entry name" value="ZnF_BED_domain_contain"/>
</dbReference>
<dbReference type="PANTHER" id="PTHR46481:SF10">
    <property type="entry name" value="ZINC FINGER BED DOMAIN-CONTAINING PROTEIN 39"/>
    <property type="match status" value="1"/>
</dbReference>
<comment type="subcellular location">
    <subcellularLocation>
        <location evidence="1">Nucleus</location>
    </subcellularLocation>
</comment>
<keyword evidence="3" id="KW-0863">Zinc-finger</keyword>
<evidence type="ECO:0000256" key="6">
    <source>
        <dbReference type="ARBA" id="ARBA00023242"/>
    </source>
</evidence>
<evidence type="ECO:0000313" key="8">
    <source>
        <dbReference type="Proteomes" id="UP000189703"/>
    </source>
</evidence>
<dbReference type="InterPro" id="IPR025525">
    <property type="entry name" value="hAT-like_transposase_RNase-H"/>
</dbReference>
<keyword evidence="4" id="KW-0862">Zinc</keyword>
<dbReference type="AlphaFoldDB" id="A0A1U7ZA41"/>
<dbReference type="eggNOG" id="KOG1121">
    <property type="taxonomic scope" value="Eukaryota"/>
</dbReference>
<proteinExistence type="predicted"/>
<protein>
    <submittedName>
        <fullName evidence="9">Zinc finger BED domain-containing protein RICESLEEPER 2-like</fullName>
    </submittedName>
</protein>
<dbReference type="GO" id="GO:0005634">
    <property type="term" value="C:nucleus"/>
    <property type="evidence" value="ECO:0007669"/>
    <property type="project" value="UniProtKB-SubCell"/>
</dbReference>
<dbReference type="InParanoid" id="A0A1U7ZA41"/>
<keyword evidence="8" id="KW-1185">Reference proteome</keyword>
<evidence type="ECO:0000313" key="9">
    <source>
        <dbReference type="RefSeq" id="XP_010247968.1"/>
    </source>
</evidence>
<evidence type="ECO:0000256" key="1">
    <source>
        <dbReference type="ARBA" id="ARBA00004123"/>
    </source>
</evidence>
<dbReference type="GeneID" id="104590900"/>
<dbReference type="InterPro" id="IPR012337">
    <property type="entry name" value="RNaseH-like_sf"/>
</dbReference>
<dbReference type="GO" id="GO:0003677">
    <property type="term" value="F:DNA binding"/>
    <property type="evidence" value="ECO:0007669"/>
    <property type="project" value="UniProtKB-KW"/>
</dbReference>
<dbReference type="KEGG" id="nnu:104590900"/>
<dbReference type="GO" id="GO:0008270">
    <property type="term" value="F:zinc ion binding"/>
    <property type="evidence" value="ECO:0007669"/>
    <property type="project" value="UniProtKB-KW"/>
</dbReference>
<feature type="domain" description="hAT-like transposase RNase-H fold" evidence="7">
    <location>
        <begin position="203"/>
        <end position="299"/>
    </location>
</feature>
<reference evidence="9" key="1">
    <citation type="submission" date="2025-08" db="UniProtKB">
        <authorList>
            <consortium name="RefSeq"/>
        </authorList>
    </citation>
    <scope>IDENTIFICATION</scope>
</reference>
<evidence type="ECO:0000256" key="4">
    <source>
        <dbReference type="ARBA" id="ARBA00022833"/>
    </source>
</evidence>
<evidence type="ECO:0000259" key="7">
    <source>
        <dbReference type="Pfam" id="PF14372"/>
    </source>
</evidence>
<evidence type="ECO:0000256" key="2">
    <source>
        <dbReference type="ARBA" id="ARBA00022723"/>
    </source>
</evidence>
<sequence>MLIWRLQKRVLNFVHVPPPHCGVDIVDAIYKCLKECGLKNKVFTVSMDNASYNHSCLRFLREIFSRNRRLLCKGKLFHVRCCAHILNLLVQDGLGEIGHIIENVRESVKYINQYEARKQTFSKIVQQLQLGTKKLVIIDFPTRWNSTFQMLLCALKFKDVFPRFQGRKPNYDYLSTPEEWKNVEKVCEVLEVFNVVTNIIFDSDYPTSNFYLSEIYRVKEILNLKAMDESDFIRRMVGKMKGKFDKYWGECNLLMVVASVMDPRCKLRLAEMFFPKIYSEAETRNNIEQVRGDLYQLYMSM</sequence>
<keyword evidence="6" id="KW-0539">Nucleus</keyword>
<gene>
    <name evidence="9" type="primary">LOC104590900</name>
</gene>